<keyword evidence="4 6" id="KW-1133">Transmembrane helix</keyword>
<keyword evidence="3 6" id="KW-0812">Transmembrane</keyword>
<dbReference type="Pfam" id="PF01943">
    <property type="entry name" value="Polysacc_synt"/>
    <property type="match status" value="1"/>
</dbReference>
<name>A0A0R1MBH5_9LACO</name>
<dbReference type="PANTHER" id="PTHR30250">
    <property type="entry name" value="PST FAMILY PREDICTED COLANIC ACID TRANSPORTER"/>
    <property type="match status" value="1"/>
</dbReference>
<reference evidence="7 8" key="1">
    <citation type="journal article" date="2015" name="Genome Announc.">
        <title>Expanding the biotechnology potential of lactobacilli through comparative genomics of 213 strains and associated genera.</title>
        <authorList>
            <person name="Sun Z."/>
            <person name="Harris H.M."/>
            <person name="McCann A."/>
            <person name="Guo C."/>
            <person name="Argimon S."/>
            <person name="Zhang W."/>
            <person name="Yang X."/>
            <person name="Jeffery I.B."/>
            <person name="Cooney J.C."/>
            <person name="Kagawa T.F."/>
            <person name="Liu W."/>
            <person name="Song Y."/>
            <person name="Salvetti E."/>
            <person name="Wrobel A."/>
            <person name="Rasinkangas P."/>
            <person name="Parkhill J."/>
            <person name="Rea M.C."/>
            <person name="O'Sullivan O."/>
            <person name="Ritari J."/>
            <person name="Douillard F.P."/>
            <person name="Paul Ross R."/>
            <person name="Yang R."/>
            <person name="Briner A.E."/>
            <person name="Felis G.E."/>
            <person name="de Vos W.M."/>
            <person name="Barrangou R."/>
            <person name="Klaenhammer T.R."/>
            <person name="Caufield P.W."/>
            <person name="Cui Y."/>
            <person name="Zhang H."/>
            <person name="O'Toole P.W."/>
        </authorList>
    </citation>
    <scope>NUCLEOTIDE SEQUENCE [LARGE SCALE GENOMIC DNA]</scope>
    <source>
        <strain evidence="7 8">DSM 19910</strain>
    </source>
</reference>
<evidence type="ECO:0000256" key="2">
    <source>
        <dbReference type="ARBA" id="ARBA00022475"/>
    </source>
</evidence>
<protein>
    <submittedName>
        <fullName evidence="7">Transporter</fullName>
    </submittedName>
</protein>
<dbReference type="InterPro" id="IPR002797">
    <property type="entry name" value="Polysacc_synth"/>
</dbReference>
<dbReference type="EMBL" id="AZEF01000011">
    <property type="protein sequence ID" value="KRL02597.1"/>
    <property type="molecule type" value="Genomic_DNA"/>
</dbReference>
<feature type="transmembrane region" description="Helical" evidence="6">
    <location>
        <begin position="399"/>
        <end position="425"/>
    </location>
</feature>
<dbReference type="Proteomes" id="UP000051621">
    <property type="component" value="Unassembled WGS sequence"/>
</dbReference>
<feature type="transmembrane region" description="Helical" evidence="6">
    <location>
        <begin position="151"/>
        <end position="174"/>
    </location>
</feature>
<feature type="transmembrane region" description="Helical" evidence="6">
    <location>
        <begin position="88"/>
        <end position="109"/>
    </location>
</feature>
<dbReference type="AlphaFoldDB" id="A0A0R1MBH5"/>
<evidence type="ECO:0000313" key="8">
    <source>
        <dbReference type="Proteomes" id="UP000051621"/>
    </source>
</evidence>
<feature type="transmembrane region" description="Helical" evidence="6">
    <location>
        <begin position="121"/>
        <end position="139"/>
    </location>
</feature>
<feature type="transmembrane region" description="Helical" evidence="6">
    <location>
        <begin position="305"/>
        <end position="329"/>
    </location>
</feature>
<gene>
    <name evidence="7" type="ORF">FC81_GL000634</name>
</gene>
<feature type="transmembrane region" description="Helical" evidence="6">
    <location>
        <begin position="47"/>
        <end position="67"/>
    </location>
</feature>
<accession>A0A0R1MBH5</accession>
<feature type="transmembrane region" description="Helical" evidence="6">
    <location>
        <begin position="465"/>
        <end position="486"/>
    </location>
</feature>
<evidence type="ECO:0000256" key="3">
    <source>
        <dbReference type="ARBA" id="ARBA00022692"/>
    </source>
</evidence>
<comment type="caution">
    <text evidence="7">The sequence shown here is derived from an EMBL/GenBank/DDBJ whole genome shotgun (WGS) entry which is preliminary data.</text>
</comment>
<feature type="transmembrane region" description="Helical" evidence="6">
    <location>
        <begin position="180"/>
        <end position="201"/>
    </location>
</feature>
<comment type="subcellular location">
    <subcellularLocation>
        <location evidence="1">Cell membrane</location>
        <topology evidence="1">Multi-pass membrane protein</topology>
    </subcellularLocation>
</comment>
<dbReference type="GO" id="GO:0005886">
    <property type="term" value="C:plasma membrane"/>
    <property type="evidence" value="ECO:0007669"/>
    <property type="project" value="UniProtKB-SubCell"/>
</dbReference>
<evidence type="ECO:0000256" key="6">
    <source>
        <dbReference type="SAM" id="Phobius"/>
    </source>
</evidence>
<evidence type="ECO:0000256" key="5">
    <source>
        <dbReference type="ARBA" id="ARBA00023136"/>
    </source>
</evidence>
<feature type="transmembrane region" description="Helical" evidence="6">
    <location>
        <begin position="375"/>
        <end position="393"/>
    </location>
</feature>
<feature type="transmembrane region" description="Helical" evidence="6">
    <location>
        <begin position="437"/>
        <end position="459"/>
    </location>
</feature>
<keyword evidence="5 6" id="KW-0472">Membrane</keyword>
<evidence type="ECO:0000256" key="4">
    <source>
        <dbReference type="ARBA" id="ARBA00022989"/>
    </source>
</evidence>
<dbReference type="InterPro" id="IPR050833">
    <property type="entry name" value="Poly_Biosynth_Transport"/>
</dbReference>
<dbReference type="STRING" id="1423731.FC81_GL000634"/>
<keyword evidence="8" id="KW-1185">Reference proteome</keyword>
<keyword evidence="2" id="KW-1003">Cell membrane</keyword>
<evidence type="ECO:0000313" key="7">
    <source>
        <dbReference type="EMBL" id="KRL02597.1"/>
    </source>
</evidence>
<dbReference type="RefSeq" id="WP_268871903.1">
    <property type="nucleotide sequence ID" value="NZ_AZEF01000011.1"/>
</dbReference>
<organism evidence="7 8">
    <name type="scientific">Liquorilactobacillus capillatus DSM 19910</name>
    <dbReference type="NCBI Taxonomy" id="1423731"/>
    <lineage>
        <taxon>Bacteria</taxon>
        <taxon>Bacillati</taxon>
        <taxon>Bacillota</taxon>
        <taxon>Bacilli</taxon>
        <taxon>Lactobacillales</taxon>
        <taxon>Lactobacillaceae</taxon>
        <taxon>Liquorilactobacillus</taxon>
    </lineage>
</organism>
<sequence>MRNSLVNSSVSVGAYSIRTLLGFVTRSIFINLLGVEILGLNGLFTNILSFFSLAELGIGTSIVYELYKPIVLNDKEEIKSLMRLYKNVYNAIGIIIGFLGILLVPMLPLFIKENSISGKVYIYYLLFLFNSVVSYFFTYKRSMLNADQKNYITVVNDLLFYCISVALQIILLVFFHSYTYYLIIQITTTIVSNISITFVVNRQYPFLKEKKVKKLSKDVIQNLKKNVVGNVSSQVGTIIVLGSDNIMLSAFVGLASVGLYSNYTLITNSVKSILQQATNAVIPSIGNLIADSTNGKSYRAFKMYWILNAAISYLAGVLVFAFINNFIFIWLGKKYVLPIHTSFFMSLYLVILMYQGTVRTFISAYGLFWQQRWKAMCEAFLNIVISTLLLVIFKLQIDGVLLGTIFSSACINLWFEPYIVFKYGFKSSAWWYIKNTIWFYFSFFITVIPIIMLNRWLIVTSMFNFLLNIIIIGLIIIIIFMAIFSARLDFRSIIIKLIIKQRRK</sequence>
<feature type="transmembrane region" description="Helical" evidence="6">
    <location>
        <begin position="12"/>
        <end position="35"/>
    </location>
</feature>
<dbReference type="PATRIC" id="fig|1423731.3.peg.648"/>
<proteinExistence type="predicted"/>
<evidence type="ECO:0000256" key="1">
    <source>
        <dbReference type="ARBA" id="ARBA00004651"/>
    </source>
</evidence>
<dbReference type="PANTHER" id="PTHR30250:SF26">
    <property type="entry name" value="PSMA PROTEIN"/>
    <property type="match status" value="1"/>
</dbReference>